<dbReference type="InterPro" id="IPR001680">
    <property type="entry name" value="WD40_rpt"/>
</dbReference>
<feature type="repeat" description="WD" evidence="3">
    <location>
        <begin position="59"/>
        <end position="100"/>
    </location>
</feature>
<dbReference type="PROSITE" id="PS50082">
    <property type="entry name" value="WD_REPEATS_2"/>
    <property type="match status" value="7"/>
</dbReference>
<organism evidence="4 5">
    <name type="scientific">Lasiosphaeria ovina</name>
    <dbReference type="NCBI Taxonomy" id="92902"/>
    <lineage>
        <taxon>Eukaryota</taxon>
        <taxon>Fungi</taxon>
        <taxon>Dikarya</taxon>
        <taxon>Ascomycota</taxon>
        <taxon>Pezizomycotina</taxon>
        <taxon>Sordariomycetes</taxon>
        <taxon>Sordariomycetidae</taxon>
        <taxon>Sordariales</taxon>
        <taxon>Lasiosphaeriaceae</taxon>
        <taxon>Lasiosphaeria</taxon>
    </lineage>
</organism>
<dbReference type="AlphaFoldDB" id="A0AAE0JY24"/>
<dbReference type="Pfam" id="PF00400">
    <property type="entry name" value="WD40"/>
    <property type="match status" value="8"/>
</dbReference>
<evidence type="ECO:0000313" key="4">
    <source>
        <dbReference type="EMBL" id="KAK3366112.1"/>
    </source>
</evidence>
<dbReference type="InterPro" id="IPR015943">
    <property type="entry name" value="WD40/YVTN_repeat-like_dom_sf"/>
</dbReference>
<evidence type="ECO:0000256" key="3">
    <source>
        <dbReference type="PROSITE-ProRule" id="PRU00221"/>
    </source>
</evidence>
<evidence type="ECO:0000256" key="2">
    <source>
        <dbReference type="ARBA" id="ARBA00022737"/>
    </source>
</evidence>
<dbReference type="PRINTS" id="PR00319">
    <property type="entry name" value="GPROTEINB"/>
</dbReference>
<keyword evidence="5" id="KW-1185">Reference proteome</keyword>
<feature type="repeat" description="WD" evidence="3">
    <location>
        <begin position="277"/>
        <end position="310"/>
    </location>
</feature>
<keyword evidence="1 3" id="KW-0853">WD repeat</keyword>
<dbReference type="PANTHER" id="PTHR44156">
    <property type="entry name" value="SUPERNUMERARY LIMBS, ISOFORM B-RELATED"/>
    <property type="match status" value="1"/>
</dbReference>
<dbReference type="CDD" id="cd00200">
    <property type="entry name" value="WD40"/>
    <property type="match status" value="1"/>
</dbReference>
<feature type="repeat" description="WD" evidence="3">
    <location>
        <begin position="227"/>
        <end position="260"/>
    </location>
</feature>
<name>A0AAE0JY24_9PEZI</name>
<reference evidence="4" key="1">
    <citation type="journal article" date="2023" name="Mol. Phylogenet. Evol.">
        <title>Genome-scale phylogeny and comparative genomics of the fungal order Sordariales.</title>
        <authorList>
            <person name="Hensen N."/>
            <person name="Bonometti L."/>
            <person name="Westerberg I."/>
            <person name="Brannstrom I.O."/>
            <person name="Guillou S."/>
            <person name="Cros-Aarteil S."/>
            <person name="Calhoun S."/>
            <person name="Haridas S."/>
            <person name="Kuo A."/>
            <person name="Mondo S."/>
            <person name="Pangilinan J."/>
            <person name="Riley R."/>
            <person name="LaButti K."/>
            <person name="Andreopoulos B."/>
            <person name="Lipzen A."/>
            <person name="Chen C."/>
            <person name="Yan M."/>
            <person name="Daum C."/>
            <person name="Ng V."/>
            <person name="Clum A."/>
            <person name="Steindorff A."/>
            <person name="Ohm R.A."/>
            <person name="Martin F."/>
            <person name="Silar P."/>
            <person name="Natvig D.O."/>
            <person name="Lalanne C."/>
            <person name="Gautier V."/>
            <person name="Ament-Velasquez S.L."/>
            <person name="Kruys A."/>
            <person name="Hutchinson M.I."/>
            <person name="Powell A.J."/>
            <person name="Barry K."/>
            <person name="Miller A.N."/>
            <person name="Grigoriev I.V."/>
            <person name="Debuchy R."/>
            <person name="Gladieux P."/>
            <person name="Hiltunen Thoren M."/>
            <person name="Johannesson H."/>
        </authorList>
    </citation>
    <scope>NUCLEOTIDE SEQUENCE</scope>
    <source>
        <strain evidence="4">CBS 958.72</strain>
    </source>
</reference>
<dbReference type="PRINTS" id="PR00320">
    <property type="entry name" value="GPROTEINBRPT"/>
</dbReference>
<dbReference type="InterPro" id="IPR019775">
    <property type="entry name" value="WD40_repeat_CS"/>
</dbReference>
<sequence length="459" mass="50264">MCIWEAATGALLHTITGYSSSIRSISFSPLGDQIASVTSDQIVWLYDLQSDQKHFPLPLKGHTDWVYGVAFSPDGKRIASVSADRTVKLWDVESRQEIQTLTGHSDWIYAVAFSPDGSLLASGGADKSIRIWDISSTQPEIYPEHQGPVHVVAMCPKGKLLASAAHDELTIRIWDSASCLSTRELKGHCDWIHSMSFSPNGLLLASCSNDETIRIWDALSGAPVRLLCGHEKGIRAVTFSADGTHLASASDDKTVRIWNLTLELDNGPDGQKTVMTARGHSEPARAVAFSPDGAMLATSSDDLIIILWKLGPCSDPQVIRVLRGHRISVRAVSFSPPSGHLLASASPDGDVKIWDTSAGAILQSLCIRTYINSISFSPLGPYLRTNRGLLPIEHYNPDSGESQSVDVFLDGDWITRRGERLLWLPPRFRSTSSSYWRNVFFLGHSSGFVTSMEFDLTCP</sequence>
<dbReference type="PROSITE" id="PS00678">
    <property type="entry name" value="WD_REPEATS_1"/>
    <property type="match status" value="3"/>
</dbReference>
<feature type="repeat" description="WD" evidence="3">
    <location>
        <begin position="101"/>
        <end position="142"/>
    </location>
</feature>
<reference evidence="4" key="2">
    <citation type="submission" date="2023-06" db="EMBL/GenBank/DDBJ databases">
        <authorList>
            <consortium name="Lawrence Berkeley National Laboratory"/>
            <person name="Haridas S."/>
            <person name="Hensen N."/>
            <person name="Bonometti L."/>
            <person name="Westerberg I."/>
            <person name="Brannstrom I.O."/>
            <person name="Guillou S."/>
            <person name="Cros-Aarteil S."/>
            <person name="Calhoun S."/>
            <person name="Kuo A."/>
            <person name="Mondo S."/>
            <person name="Pangilinan J."/>
            <person name="Riley R."/>
            <person name="Labutti K."/>
            <person name="Andreopoulos B."/>
            <person name="Lipzen A."/>
            <person name="Chen C."/>
            <person name="Yanf M."/>
            <person name="Daum C."/>
            <person name="Ng V."/>
            <person name="Clum A."/>
            <person name="Steindorff A."/>
            <person name="Ohm R."/>
            <person name="Martin F."/>
            <person name="Silar P."/>
            <person name="Natvig D."/>
            <person name="Lalanne C."/>
            <person name="Gautier V."/>
            <person name="Ament-Velasquez S.L."/>
            <person name="Kruys A."/>
            <person name="Hutchinson M.I."/>
            <person name="Powell A.J."/>
            <person name="Barry K."/>
            <person name="Miller A.N."/>
            <person name="Grigoriev I.V."/>
            <person name="Debuchy R."/>
            <person name="Gladieux P."/>
            <person name="Thoren M.H."/>
            <person name="Johannesson H."/>
        </authorList>
    </citation>
    <scope>NUCLEOTIDE SEQUENCE</scope>
    <source>
        <strain evidence="4">CBS 958.72</strain>
    </source>
</reference>
<dbReference type="Proteomes" id="UP001287356">
    <property type="component" value="Unassembled WGS sequence"/>
</dbReference>
<feature type="repeat" description="WD" evidence="3">
    <location>
        <begin position="322"/>
        <end position="364"/>
    </location>
</feature>
<dbReference type="PROSITE" id="PS50294">
    <property type="entry name" value="WD_REPEATS_REGION"/>
    <property type="match status" value="6"/>
</dbReference>
<gene>
    <name evidence="4" type="ORF">B0T24DRAFT_413786</name>
</gene>
<evidence type="ECO:0000256" key="1">
    <source>
        <dbReference type="ARBA" id="ARBA00022574"/>
    </source>
</evidence>
<feature type="repeat" description="WD" evidence="3">
    <location>
        <begin position="185"/>
        <end position="226"/>
    </location>
</feature>
<evidence type="ECO:0000313" key="5">
    <source>
        <dbReference type="Proteomes" id="UP001287356"/>
    </source>
</evidence>
<dbReference type="InterPro" id="IPR001632">
    <property type="entry name" value="WD40_G-protein_beta-like"/>
</dbReference>
<protein>
    <submittedName>
        <fullName evidence="4">WD40-repeat-containing domain protein</fullName>
    </submittedName>
</protein>
<keyword evidence="2" id="KW-0677">Repeat</keyword>
<accession>A0AAE0JY24</accession>
<dbReference type="InterPro" id="IPR036322">
    <property type="entry name" value="WD40_repeat_dom_sf"/>
</dbReference>
<dbReference type="SMART" id="SM00320">
    <property type="entry name" value="WD40"/>
    <property type="match status" value="8"/>
</dbReference>
<feature type="repeat" description="WD" evidence="3">
    <location>
        <begin position="15"/>
        <end position="56"/>
    </location>
</feature>
<dbReference type="InterPro" id="IPR053299">
    <property type="entry name" value="ASTRA_WD_repeat"/>
</dbReference>
<dbReference type="Gene3D" id="2.130.10.10">
    <property type="entry name" value="YVTN repeat-like/Quinoprotein amine dehydrogenase"/>
    <property type="match status" value="4"/>
</dbReference>
<dbReference type="EMBL" id="JAULSN010000008">
    <property type="protein sequence ID" value="KAK3366112.1"/>
    <property type="molecule type" value="Genomic_DNA"/>
</dbReference>
<dbReference type="SUPFAM" id="SSF50978">
    <property type="entry name" value="WD40 repeat-like"/>
    <property type="match status" value="2"/>
</dbReference>
<comment type="caution">
    <text evidence="4">The sequence shown here is derived from an EMBL/GenBank/DDBJ whole genome shotgun (WGS) entry which is preliminary data.</text>
</comment>
<dbReference type="InterPro" id="IPR020472">
    <property type="entry name" value="WD40_PAC1"/>
</dbReference>
<proteinExistence type="predicted"/>